<protein>
    <submittedName>
        <fullName evidence="8">ABC transporter substrate-binding protein</fullName>
    </submittedName>
</protein>
<proteinExistence type="inferred from homology"/>
<evidence type="ECO:0000256" key="4">
    <source>
        <dbReference type="ARBA" id="ARBA00022729"/>
    </source>
</evidence>
<evidence type="ECO:0000313" key="9">
    <source>
        <dbReference type="Proteomes" id="UP000240419"/>
    </source>
</evidence>
<dbReference type="EMBL" id="PXZM01000018">
    <property type="protein sequence ID" value="PSJ95420.1"/>
    <property type="molecule type" value="Genomic_DNA"/>
</dbReference>
<feature type="transmembrane region" description="Helical" evidence="6">
    <location>
        <begin position="49"/>
        <end position="69"/>
    </location>
</feature>
<dbReference type="Proteomes" id="UP000240419">
    <property type="component" value="Unassembled WGS sequence"/>
</dbReference>
<evidence type="ECO:0000256" key="2">
    <source>
        <dbReference type="ARBA" id="ARBA00008814"/>
    </source>
</evidence>
<dbReference type="Pfam" id="PF01497">
    <property type="entry name" value="Peripla_BP_2"/>
    <property type="match status" value="1"/>
</dbReference>
<keyword evidence="4" id="KW-0732">Signal</keyword>
<dbReference type="PANTHER" id="PTHR30532:SF29">
    <property type="entry name" value="FE(3+) DICITRATE-BINDING PERIPLASMIC PROTEIN"/>
    <property type="match status" value="1"/>
</dbReference>
<evidence type="ECO:0000256" key="1">
    <source>
        <dbReference type="ARBA" id="ARBA00004196"/>
    </source>
</evidence>
<keyword evidence="6" id="KW-0812">Transmembrane</keyword>
<keyword evidence="6" id="KW-1133">Transmembrane helix</keyword>
<comment type="subcellular location">
    <subcellularLocation>
        <location evidence="1">Cell envelope</location>
    </subcellularLocation>
</comment>
<feature type="coiled-coil region" evidence="5">
    <location>
        <begin position="214"/>
        <end position="241"/>
    </location>
</feature>
<dbReference type="AlphaFoldDB" id="A0A2P7V894"/>
<keyword evidence="3" id="KW-0813">Transport</keyword>
<evidence type="ECO:0000256" key="5">
    <source>
        <dbReference type="SAM" id="Coils"/>
    </source>
</evidence>
<sequence length="369" mass="40938">MREHTEQKCKKHRTFQHVTSIDGMLKFSLLMRITINNRGIYMQSQSKRWLFSFGFVLSVLLAGCGGGSGNIATTEPTLSSDASAQSASTVRKFTHMMGEIEVPAEPKQIIGLYMEDFLVSLGIKPAAQTTIGAFTLKYLHENIGDLPKLDTSAMNFEAILEMEPDLILLGLPNYAQNDNYAKYAKIAPTYVFEAEAANDWRNTLRKVGDLIGKRETAEKVLTDYEQKITEGKQKLEKAIGKQTVALVRVRSNKEIRLYGGPQGYAGSVLYQDLGLEPPALVKELAWGDNAGHATISAEVLPKLDVDHLFVVVDDGGKELAEELFSTNIWKSLPAVRSGHVYKVAPDHWMTFGPIAYDRKVEDVLNALVK</sequence>
<evidence type="ECO:0000259" key="7">
    <source>
        <dbReference type="PROSITE" id="PS50983"/>
    </source>
</evidence>
<keyword evidence="9" id="KW-1185">Reference proteome</keyword>
<keyword evidence="6" id="KW-0472">Membrane</keyword>
<evidence type="ECO:0000313" key="8">
    <source>
        <dbReference type="EMBL" id="PSJ95420.1"/>
    </source>
</evidence>
<feature type="domain" description="Fe/B12 periplasmic-binding" evidence="7">
    <location>
        <begin position="106"/>
        <end position="369"/>
    </location>
</feature>
<dbReference type="InterPro" id="IPR002491">
    <property type="entry name" value="ABC_transptr_periplasmic_BD"/>
</dbReference>
<comment type="caution">
    <text evidence="8">The sequence shown here is derived from an EMBL/GenBank/DDBJ whole genome shotgun (WGS) entry which is preliminary data.</text>
</comment>
<dbReference type="GO" id="GO:0030288">
    <property type="term" value="C:outer membrane-bounded periplasmic space"/>
    <property type="evidence" value="ECO:0007669"/>
    <property type="project" value="TreeGrafter"/>
</dbReference>
<comment type="similarity">
    <text evidence="2">Belongs to the bacterial solute-binding protein 8 family.</text>
</comment>
<evidence type="ECO:0000256" key="6">
    <source>
        <dbReference type="SAM" id="Phobius"/>
    </source>
</evidence>
<dbReference type="PANTHER" id="PTHR30532">
    <property type="entry name" value="IRON III DICITRATE-BINDING PERIPLASMIC PROTEIN"/>
    <property type="match status" value="1"/>
</dbReference>
<dbReference type="PROSITE" id="PS50983">
    <property type="entry name" value="FE_B12_PBP"/>
    <property type="match status" value="1"/>
</dbReference>
<name>A0A2P7V894_9BACL</name>
<dbReference type="GO" id="GO:1901678">
    <property type="term" value="P:iron coordination entity transport"/>
    <property type="evidence" value="ECO:0007669"/>
    <property type="project" value="UniProtKB-ARBA"/>
</dbReference>
<reference evidence="8 9" key="1">
    <citation type="submission" date="2018-03" db="EMBL/GenBank/DDBJ databases">
        <title>Brevisbacillus phylogenomics.</title>
        <authorList>
            <person name="Dunlap C."/>
        </authorList>
    </citation>
    <scope>NUCLEOTIDE SEQUENCE [LARGE SCALE GENOMIC DNA]</scope>
    <source>
        <strain evidence="8 9">NRRL NRS-1210</strain>
    </source>
</reference>
<keyword evidence="5" id="KW-0175">Coiled coil</keyword>
<accession>A0A2P7V894</accession>
<dbReference type="Gene3D" id="3.40.50.1980">
    <property type="entry name" value="Nitrogenase molybdenum iron protein domain"/>
    <property type="match status" value="2"/>
</dbReference>
<gene>
    <name evidence="8" type="ORF">C7R93_11820</name>
</gene>
<evidence type="ECO:0000256" key="3">
    <source>
        <dbReference type="ARBA" id="ARBA00022448"/>
    </source>
</evidence>
<dbReference type="InterPro" id="IPR051313">
    <property type="entry name" value="Bact_iron-sidero_bind"/>
</dbReference>
<dbReference type="SUPFAM" id="SSF53807">
    <property type="entry name" value="Helical backbone' metal receptor"/>
    <property type="match status" value="1"/>
</dbReference>
<organism evidence="8 9">
    <name type="scientific">Brevibacillus fortis</name>
    <dbReference type="NCBI Taxonomy" id="2126352"/>
    <lineage>
        <taxon>Bacteria</taxon>
        <taxon>Bacillati</taxon>
        <taxon>Bacillota</taxon>
        <taxon>Bacilli</taxon>
        <taxon>Bacillales</taxon>
        <taxon>Paenibacillaceae</taxon>
        <taxon>Brevibacillus</taxon>
    </lineage>
</organism>